<sequence>MLNGGEAGNIAVQIGEDGIMLVNAMRKGFGEQIARQLQTITDKPIRYIINTSSDLYYSGGNAELAAMGKFGATPNLAPGAEDGATIVSHENSMFRLSILSSQGDDVFPSAGVPRDVYFTSFKDIYFNDEPVFVMHEPNAHTDGDSIVLFRRSDTIAVGDLFTPGQYPVIDISRGGSVQGLISALNHLLDLAVPVVLQEGGTRIIPGRGRICNEADVVEFRNMVVIIHDRVRAYMDRGMTLEQIQTQELTLDYDTEFSGSGEGFIESIYQSLARVN</sequence>
<dbReference type="InterPro" id="IPR036866">
    <property type="entry name" value="RibonucZ/Hydroxyglut_hydro"/>
</dbReference>
<dbReference type="SUPFAM" id="SSF56281">
    <property type="entry name" value="Metallo-hydrolase/oxidoreductase"/>
    <property type="match status" value="1"/>
</dbReference>
<evidence type="ECO:0000313" key="1">
    <source>
        <dbReference type="EMBL" id="PCJ41168.1"/>
    </source>
</evidence>
<protein>
    <recommendedName>
        <fullName evidence="3">Metallo-beta-lactamase domain-containing protein</fullName>
    </recommendedName>
</protein>
<dbReference type="EMBL" id="NVWI01000006">
    <property type="protein sequence ID" value="PCJ41168.1"/>
    <property type="molecule type" value="Genomic_DNA"/>
</dbReference>
<dbReference type="Gene3D" id="3.60.15.10">
    <property type="entry name" value="Ribonuclease Z/Hydroxyacylglutathione hydrolase-like"/>
    <property type="match status" value="1"/>
</dbReference>
<name>A0A2A5CCC2_9GAMM</name>
<proteinExistence type="predicted"/>
<comment type="caution">
    <text evidence="1">The sequence shown here is derived from an EMBL/GenBank/DDBJ whole genome shotgun (WGS) entry which is preliminary data.</text>
</comment>
<dbReference type="AlphaFoldDB" id="A0A2A5CCC2"/>
<organism evidence="1 2">
    <name type="scientific">SAR86 cluster bacterium</name>
    <dbReference type="NCBI Taxonomy" id="2030880"/>
    <lineage>
        <taxon>Bacteria</taxon>
        <taxon>Pseudomonadati</taxon>
        <taxon>Pseudomonadota</taxon>
        <taxon>Gammaproteobacteria</taxon>
        <taxon>SAR86 cluster</taxon>
    </lineage>
</organism>
<evidence type="ECO:0008006" key="3">
    <source>
        <dbReference type="Google" id="ProtNLM"/>
    </source>
</evidence>
<evidence type="ECO:0000313" key="2">
    <source>
        <dbReference type="Proteomes" id="UP000228987"/>
    </source>
</evidence>
<reference evidence="2" key="1">
    <citation type="submission" date="2017-08" db="EMBL/GenBank/DDBJ databases">
        <title>A dynamic microbial community with high functional redundancy inhabits the cold, oxic subseafloor aquifer.</title>
        <authorList>
            <person name="Tully B.J."/>
            <person name="Wheat C.G."/>
            <person name="Glazer B.T."/>
            <person name="Huber J.A."/>
        </authorList>
    </citation>
    <scope>NUCLEOTIDE SEQUENCE [LARGE SCALE GENOMIC DNA]</scope>
</reference>
<accession>A0A2A5CCC2</accession>
<gene>
    <name evidence="1" type="ORF">COA71_08975</name>
</gene>
<dbReference type="Proteomes" id="UP000228987">
    <property type="component" value="Unassembled WGS sequence"/>
</dbReference>